<gene>
    <name evidence="1" type="ORF">H7F53_12415</name>
</gene>
<organism evidence="1 2">
    <name type="scientific">Novosphingobium piscinae</name>
    <dbReference type="NCBI Taxonomy" id="1507448"/>
    <lineage>
        <taxon>Bacteria</taxon>
        <taxon>Pseudomonadati</taxon>
        <taxon>Pseudomonadota</taxon>
        <taxon>Alphaproteobacteria</taxon>
        <taxon>Sphingomonadales</taxon>
        <taxon>Sphingomonadaceae</taxon>
        <taxon>Novosphingobium</taxon>
    </lineage>
</organism>
<protein>
    <submittedName>
        <fullName evidence="1">Polyhydroxyalkanoic acid system family protein</fullName>
    </submittedName>
</protein>
<dbReference type="AlphaFoldDB" id="A0A7X1FZP0"/>
<keyword evidence="2" id="KW-1185">Reference proteome</keyword>
<dbReference type="InterPro" id="IPR013433">
    <property type="entry name" value="PHA_gran_rgn"/>
</dbReference>
<accession>A0A7X1FZP0</accession>
<reference evidence="1 2" key="1">
    <citation type="submission" date="2020-08" db="EMBL/GenBank/DDBJ databases">
        <title>The genome sequence of type strain Novosphingobium piscinae KCTC 42194.</title>
        <authorList>
            <person name="Liu Y."/>
        </authorList>
    </citation>
    <scope>NUCLEOTIDE SEQUENCE [LARGE SCALE GENOMIC DNA]</scope>
    <source>
        <strain evidence="1 2">KCTC 42194</strain>
    </source>
</reference>
<sequence>MQITIPHSLGRDEARRRIEQGLPKLAAHIPGGGSLESEWTGPDTLQLTIGAMGQTIPVTLAIEDAAVTGELTIPAFLKMMSGQIAEFVKVSAGKMLDKP</sequence>
<dbReference type="RefSeq" id="WP_185679816.1">
    <property type="nucleotide sequence ID" value="NZ_JACLAX010000012.1"/>
</dbReference>
<dbReference type="Proteomes" id="UP000551327">
    <property type="component" value="Unassembled WGS sequence"/>
</dbReference>
<dbReference type="EMBL" id="JACLAX010000012">
    <property type="protein sequence ID" value="MBC2669950.1"/>
    <property type="molecule type" value="Genomic_DNA"/>
</dbReference>
<comment type="caution">
    <text evidence="1">The sequence shown here is derived from an EMBL/GenBank/DDBJ whole genome shotgun (WGS) entry which is preliminary data.</text>
</comment>
<evidence type="ECO:0000313" key="2">
    <source>
        <dbReference type="Proteomes" id="UP000551327"/>
    </source>
</evidence>
<proteinExistence type="predicted"/>
<evidence type="ECO:0000313" key="1">
    <source>
        <dbReference type="EMBL" id="MBC2669950.1"/>
    </source>
</evidence>
<name>A0A7X1FZP0_9SPHN</name>
<dbReference type="Pfam" id="PF09650">
    <property type="entry name" value="PHA_gran_rgn"/>
    <property type="match status" value="1"/>
</dbReference>